<organism evidence="2 3">
    <name type="scientific">Nocardiopsis ansamitocini</name>
    <dbReference type="NCBI Taxonomy" id="1670832"/>
    <lineage>
        <taxon>Bacteria</taxon>
        <taxon>Bacillati</taxon>
        <taxon>Actinomycetota</taxon>
        <taxon>Actinomycetes</taxon>
        <taxon>Streptosporangiales</taxon>
        <taxon>Nocardiopsidaceae</taxon>
        <taxon>Nocardiopsis</taxon>
    </lineage>
</organism>
<dbReference type="EMBL" id="BSQG01000003">
    <property type="protein sequence ID" value="GLU47770.1"/>
    <property type="molecule type" value="Genomic_DNA"/>
</dbReference>
<dbReference type="AlphaFoldDB" id="A0A9W6P5H7"/>
<gene>
    <name evidence="2" type="ORF">Nans01_21210</name>
</gene>
<feature type="region of interest" description="Disordered" evidence="1">
    <location>
        <begin position="301"/>
        <end position="380"/>
    </location>
</feature>
<keyword evidence="3" id="KW-1185">Reference proteome</keyword>
<evidence type="ECO:0000256" key="1">
    <source>
        <dbReference type="SAM" id="MobiDB-lite"/>
    </source>
</evidence>
<protein>
    <submittedName>
        <fullName evidence="2">Uncharacterized protein</fullName>
    </submittedName>
</protein>
<feature type="compositionally biased region" description="Polar residues" evidence="1">
    <location>
        <begin position="347"/>
        <end position="361"/>
    </location>
</feature>
<evidence type="ECO:0000313" key="3">
    <source>
        <dbReference type="Proteomes" id="UP001165092"/>
    </source>
</evidence>
<comment type="caution">
    <text evidence="2">The sequence shown here is derived from an EMBL/GenBank/DDBJ whole genome shotgun (WGS) entry which is preliminary data.</text>
</comment>
<name>A0A9W6P5H7_9ACTN</name>
<evidence type="ECO:0000313" key="2">
    <source>
        <dbReference type="EMBL" id="GLU47770.1"/>
    </source>
</evidence>
<sequence>MSSDRPRSVSVVALLADVPSTGHLGNARARRFALDGDDLAGQSAGFLDFARENIAQGKKVVALYPRWRSGRAERAVQFARGALRTDHVAAVPMDLSPLALSLVADQMAYLAPYLPSGLVAALAAELPEHMLAGGWVKSVASLATIPISVRQHMGSLVPGTAFLAFCAPVQRVGRVRRSNPAPNIPFHPVNPVQVLVSAGRDADQSHFDAQFIPAIQPVSSHDLPDQPLGPAYWGTTKYVEFVVFSAHQDALTQPVRAIRPTTCAWCREPVAETHCPFCGAANQPPVGRPPTYSRAVQVPTPTALVPPPAQGSGPPARPAPRAAPPEAPRPAGTPARGTPPPGYGSVSGITSYPQAPESFSPSLGDGTDPGETRPHHPTRR</sequence>
<proteinExistence type="predicted"/>
<dbReference type="Proteomes" id="UP001165092">
    <property type="component" value="Unassembled WGS sequence"/>
</dbReference>
<reference evidence="2" key="1">
    <citation type="submission" date="2023-02" db="EMBL/GenBank/DDBJ databases">
        <title>Nocardiopsis ansamitocini NBRC 112285.</title>
        <authorList>
            <person name="Ichikawa N."/>
            <person name="Sato H."/>
            <person name="Tonouchi N."/>
        </authorList>
    </citation>
    <scope>NUCLEOTIDE SEQUENCE</scope>
    <source>
        <strain evidence="2">NBRC 112285</strain>
    </source>
</reference>
<dbReference type="RefSeq" id="WP_285759016.1">
    <property type="nucleotide sequence ID" value="NZ_BSQG01000003.1"/>
</dbReference>
<accession>A0A9W6P5H7</accession>
<feature type="compositionally biased region" description="Pro residues" evidence="1">
    <location>
        <begin position="304"/>
        <end position="328"/>
    </location>
</feature>